<evidence type="ECO:0000259" key="2">
    <source>
        <dbReference type="Pfam" id="PF26130"/>
    </source>
</evidence>
<proteinExistence type="predicted"/>
<name>A0ABU6TIZ9_9FABA</name>
<dbReference type="EMBL" id="JASCZI010091015">
    <property type="protein sequence ID" value="MED6148439.1"/>
    <property type="molecule type" value="Genomic_DNA"/>
</dbReference>
<reference evidence="3 4" key="1">
    <citation type="journal article" date="2023" name="Plants (Basel)">
        <title>Bridging the Gap: Combining Genomics and Transcriptomics Approaches to Understand Stylosanthes scabra, an Orphan Legume from the Brazilian Caatinga.</title>
        <authorList>
            <person name="Ferreira-Neto J.R.C."/>
            <person name="da Silva M.D."/>
            <person name="Binneck E."/>
            <person name="de Melo N.F."/>
            <person name="da Silva R.H."/>
            <person name="de Melo A.L.T.M."/>
            <person name="Pandolfi V."/>
            <person name="Bustamante F.O."/>
            <person name="Brasileiro-Vidal A.C."/>
            <person name="Benko-Iseppon A.M."/>
        </authorList>
    </citation>
    <scope>NUCLEOTIDE SEQUENCE [LARGE SCALE GENOMIC DNA]</scope>
    <source>
        <tissue evidence="3">Leaves</tissue>
    </source>
</reference>
<feature type="compositionally biased region" description="Basic and acidic residues" evidence="1">
    <location>
        <begin position="423"/>
        <end position="437"/>
    </location>
</feature>
<organism evidence="3 4">
    <name type="scientific">Stylosanthes scabra</name>
    <dbReference type="NCBI Taxonomy" id="79078"/>
    <lineage>
        <taxon>Eukaryota</taxon>
        <taxon>Viridiplantae</taxon>
        <taxon>Streptophyta</taxon>
        <taxon>Embryophyta</taxon>
        <taxon>Tracheophyta</taxon>
        <taxon>Spermatophyta</taxon>
        <taxon>Magnoliopsida</taxon>
        <taxon>eudicotyledons</taxon>
        <taxon>Gunneridae</taxon>
        <taxon>Pentapetalae</taxon>
        <taxon>rosids</taxon>
        <taxon>fabids</taxon>
        <taxon>Fabales</taxon>
        <taxon>Fabaceae</taxon>
        <taxon>Papilionoideae</taxon>
        <taxon>50 kb inversion clade</taxon>
        <taxon>dalbergioids sensu lato</taxon>
        <taxon>Dalbergieae</taxon>
        <taxon>Pterocarpus clade</taxon>
        <taxon>Stylosanthes</taxon>
    </lineage>
</organism>
<dbReference type="Proteomes" id="UP001341840">
    <property type="component" value="Unassembled WGS sequence"/>
</dbReference>
<feature type="compositionally biased region" description="Acidic residues" evidence="1">
    <location>
        <begin position="253"/>
        <end position="262"/>
    </location>
</feature>
<comment type="caution">
    <text evidence="3">The sequence shown here is derived from an EMBL/GenBank/DDBJ whole genome shotgun (WGS) entry which is preliminary data.</text>
</comment>
<feature type="compositionally biased region" description="Acidic residues" evidence="1">
    <location>
        <begin position="195"/>
        <end position="217"/>
    </location>
</feature>
<feature type="compositionally biased region" description="Gly residues" evidence="1">
    <location>
        <begin position="265"/>
        <end position="278"/>
    </location>
</feature>
<feature type="domain" description="PB1-like" evidence="2">
    <location>
        <begin position="5"/>
        <end position="103"/>
    </location>
</feature>
<feature type="region of interest" description="Disordered" evidence="1">
    <location>
        <begin position="420"/>
        <end position="443"/>
    </location>
</feature>
<keyword evidence="4" id="KW-1185">Reference proteome</keyword>
<feature type="region of interest" description="Disordered" evidence="1">
    <location>
        <begin position="186"/>
        <end position="317"/>
    </location>
</feature>
<evidence type="ECO:0000313" key="3">
    <source>
        <dbReference type="EMBL" id="MED6148439.1"/>
    </source>
</evidence>
<dbReference type="Pfam" id="PF26130">
    <property type="entry name" value="PB1-like"/>
    <property type="match status" value="1"/>
</dbReference>
<evidence type="ECO:0000313" key="4">
    <source>
        <dbReference type="Proteomes" id="UP001341840"/>
    </source>
</evidence>
<feature type="compositionally biased region" description="Acidic residues" evidence="1">
    <location>
        <begin position="161"/>
        <end position="172"/>
    </location>
</feature>
<feature type="region of interest" description="Disordered" evidence="1">
    <location>
        <begin position="123"/>
        <end position="172"/>
    </location>
</feature>
<evidence type="ECO:0000256" key="1">
    <source>
        <dbReference type="SAM" id="MobiDB-lite"/>
    </source>
</evidence>
<protein>
    <recommendedName>
        <fullName evidence="2">PB1-like domain-containing protein</fullName>
    </recommendedName>
</protein>
<dbReference type="InterPro" id="IPR058594">
    <property type="entry name" value="PB1-like_dom_pln"/>
</dbReference>
<feature type="compositionally biased region" description="Basic and acidic residues" evidence="1">
    <location>
        <begin position="284"/>
        <end position="310"/>
    </location>
</feature>
<accession>A0ABU6TIZ9</accession>
<sequence>MVLFDINLFHNSYFGYVDGHMRYLGGKKTVIVENDSDFWSVYEADEQLKRFGYWRDDITALWYKDPAEDNLETSLMQFTTDSDALHMVRIGDLRGSVDLFVVHEKKLQVEGFPEIGWINVGDDEEGAGAGNGEVAGNADGVLEEGGDGEKAPAAHEQNAEVGDEAGGNEEGNENVNEVHENVVGNSEGVENEGSNGDEGDVSNDDVEHGEDENEATNEEQGQEHGVVDDETEESEYVASEENTDSADDVQFTDSEEDFDLNDDGFGLGERGSGSGSANGNGIPDKGKGKLNHDFSHDEGSEKLEEGHGFGDYDASEDDDDDARRNLFLVHKPVEDMANYQWRVGRVYTSRDKFKETVSAYAVYIARGIKFDYCDKKRVIVVCQPNCPFKLYCVKVNEEETWQLRSMNVKHNCNHALEMASKSLQEEGRGEPEGEDQRVGGQGR</sequence>
<gene>
    <name evidence="3" type="ORF">PIB30_053276</name>
</gene>